<feature type="compositionally biased region" description="Polar residues" evidence="1">
    <location>
        <begin position="1"/>
        <end position="16"/>
    </location>
</feature>
<reference evidence="3" key="1">
    <citation type="submission" date="2014-04" db="EMBL/GenBank/DDBJ databases">
        <title>Evolutionary Origins and Diversification of the Mycorrhizal Mutualists.</title>
        <authorList>
            <consortium name="DOE Joint Genome Institute"/>
            <consortium name="Mycorrhizal Genomics Consortium"/>
            <person name="Kohler A."/>
            <person name="Kuo A."/>
            <person name="Nagy L.G."/>
            <person name="Floudas D."/>
            <person name="Copeland A."/>
            <person name="Barry K.W."/>
            <person name="Cichocki N."/>
            <person name="Veneault-Fourrey C."/>
            <person name="LaButti K."/>
            <person name="Lindquist E.A."/>
            <person name="Lipzen A."/>
            <person name="Lundell T."/>
            <person name="Morin E."/>
            <person name="Murat C."/>
            <person name="Riley R."/>
            <person name="Ohm R."/>
            <person name="Sun H."/>
            <person name="Tunlid A."/>
            <person name="Henrissat B."/>
            <person name="Grigoriev I.V."/>
            <person name="Hibbett D.S."/>
            <person name="Martin F."/>
        </authorList>
    </citation>
    <scope>NUCLEOTIDE SEQUENCE [LARGE SCALE GENOMIC DNA]</scope>
    <source>
        <strain evidence="3">FD-334 SS-4</strain>
    </source>
</reference>
<dbReference type="Proteomes" id="UP000054270">
    <property type="component" value="Unassembled WGS sequence"/>
</dbReference>
<proteinExistence type="predicted"/>
<name>A0A0D2LAY2_HYPSF</name>
<gene>
    <name evidence="2" type="ORF">HYPSUDRAFT_527976</name>
</gene>
<evidence type="ECO:0000256" key="1">
    <source>
        <dbReference type="SAM" id="MobiDB-lite"/>
    </source>
</evidence>
<feature type="region of interest" description="Disordered" evidence="1">
    <location>
        <begin position="1"/>
        <end position="20"/>
    </location>
</feature>
<organism evidence="2 3">
    <name type="scientific">Hypholoma sublateritium (strain FD-334 SS-4)</name>
    <dbReference type="NCBI Taxonomy" id="945553"/>
    <lineage>
        <taxon>Eukaryota</taxon>
        <taxon>Fungi</taxon>
        <taxon>Dikarya</taxon>
        <taxon>Basidiomycota</taxon>
        <taxon>Agaricomycotina</taxon>
        <taxon>Agaricomycetes</taxon>
        <taxon>Agaricomycetidae</taxon>
        <taxon>Agaricales</taxon>
        <taxon>Agaricineae</taxon>
        <taxon>Strophariaceae</taxon>
        <taxon>Hypholoma</taxon>
    </lineage>
</organism>
<sequence length="75" mass="8271">MFTVQLIKTSTESNLDTPEDASDLSLELTSLVIPGLRKVDTENKKLRPATVVTRAEHLLGMARGGTTVIYSYYDV</sequence>
<dbReference type="AlphaFoldDB" id="A0A0D2LAY2"/>
<evidence type="ECO:0000313" key="2">
    <source>
        <dbReference type="EMBL" id="KJA24407.1"/>
    </source>
</evidence>
<evidence type="ECO:0000313" key="3">
    <source>
        <dbReference type="Proteomes" id="UP000054270"/>
    </source>
</evidence>
<keyword evidence="3" id="KW-1185">Reference proteome</keyword>
<protein>
    <submittedName>
        <fullName evidence="2">Uncharacterized protein</fullName>
    </submittedName>
</protein>
<dbReference type="EMBL" id="KN817537">
    <property type="protein sequence ID" value="KJA24407.1"/>
    <property type="molecule type" value="Genomic_DNA"/>
</dbReference>
<accession>A0A0D2LAY2</accession>